<dbReference type="FunFam" id="1.10.8.60:FF:000017">
    <property type="entry name" value="ATP-dependent chaperone ClpB"/>
    <property type="match status" value="1"/>
</dbReference>
<dbReference type="EMBL" id="BARS01024914">
    <property type="protein sequence ID" value="GAG12896.1"/>
    <property type="molecule type" value="Genomic_DNA"/>
</dbReference>
<gene>
    <name evidence="4" type="ORF">S01H1_39475</name>
</gene>
<dbReference type="Gene3D" id="3.40.50.300">
    <property type="entry name" value="P-loop containing nucleotide triphosphate hydrolases"/>
    <property type="match status" value="1"/>
</dbReference>
<proteinExistence type="predicted"/>
<keyword evidence="1" id="KW-0547">Nucleotide-binding</keyword>
<accession>X0WJN6</accession>
<dbReference type="PANTHER" id="PTHR11638">
    <property type="entry name" value="ATP-DEPENDENT CLP PROTEASE"/>
    <property type="match status" value="1"/>
</dbReference>
<name>X0WJN6_9ZZZZ</name>
<organism evidence="4">
    <name type="scientific">marine sediment metagenome</name>
    <dbReference type="NCBI Taxonomy" id="412755"/>
    <lineage>
        <taxon>unclassified sequences</taxon>
        <taxon>metagenomes</taxon>
        <taxon>ecological metagenomes</taxon>
    </lineage>
</organism>
<dbReference type="InterPro" id="IPR050130">
    <property type="entry name" value="ClpA_ClpB"/>
</dbReference>
<comment type="caution">
    <text evidence="4">The sequence shown here is derived from an EMBL/GenBank/DDBJ whole genome shotgun (WGS) entry which is preliminary data.</text>
</comment>
<evidence type="ECO:0000313" key="4">
    <source>
        <dbReference type="EMBL" id="GAG12896.1"/>
    </source>
</evidence>
<keyword evidence="2" id="KW-0067">ATP-binding</keyword>
<dbReference type="InterPro" id="IPR003959">
    <property type="entry name" value="ATPase_AAA_core"/>
</dbReference>
<dbReference type="PANTHER" id="PTHR11638:SF18">
    <property type="entry name" value="HEAT SHOCK PROTEIN 104"/>
    <property type="match status" value="1"/>
</dbReference>
<feature type="non-terminal residue" evidence="4">
    <location>
        <position position="1"/>
    </location>
</feature>
<protein>
    <recommendedName>
        <fullName evidence="3">Clp ATPase C-terminal domain-containing protein</fullName>
    </recommendedName>
</protein>
<evidence type="ECO:0000256" key="1">
    <source>
        <dbReference type="ARBA" id="ARBA00022741"/>
    </source>
</evidence>
<dbReference type="AlphaFoldDB" id="X0WJN6"/>
<dbReference type="Pfam" id="PF10431">
    <property type="entry name" value="ClpB_D2-small"/>
    <property type="match status" value="1"/>
</dbReference>
<sequence>DFRNSIIVMTSNVGGELIKRHMTIGFAAHIDGERKQQTEYEKMKENVLGEVKKDQRFRPEFLNRIDAQVVFHALSEGHIRQIVDLMLNQVVASLKEKNVTLEVTDGARDFLGKKGYDPDFGARPLRRTIQNLVEDPLSEALLRGEFLAGDTVIVDCVEEKIVMRPLVKDAV</sequence>
<feature type="domain" description="Clp ATPase C-terminal" evidence="3">
    <location>
        <begin position="74"/>
        <end position="163"/>
    </location>
</feature>
<dbReference type="SMART" id="SM01086">
    <property type="entry name" value="ClpB_D2-small"/>
    <property type="match status" value="1"/>
</dbReference>
<dbReference type="InterPro" id="IPR027417">
    <property type="entry name" value="P-loop_NTPase"/>
</dbReference>
<evidence type="ECO:0000256" key="2">
    <source>
        <dbReference type="ARBA" id="ARBA00022840"/>
    </source>
</evidence>
<dbReference type="GO" id="GO:0016887">
    <property type="term" value="F:ATP hydrolysis activity"/>
    <property type="evidence" value="ECO:0007669"/>
    <property type="project" value="InterPro"/>
</dbReference>
<dbReference type="Gene3D" id="1.10.8.60">
    <property type="match status" value="1"/>
</dbReference>
<dbReference type="InterPro" id="IPR019489">
    <property type="entry name" value="Clp_ATPase_C"/>
</dbReference>
<evidence type="ECO:0000259" key="3">
    <source>
        <dbReference type="SMART" id="SM01086"/>
    </source>
</evidence>
<dbReference type="SUPFAM" id="SSF52540">
    <property type="entry name" value="P-loop containing nucleoside triphosphate hydrolases"/>
    <property type="match status" value="1"/>
</dbReference>
<dbReference type="GO" id="GO:0034605">
    <property type="term" value="P:cellular response to heat"/>
    <property type="evidence" value="ECO:0007669"/>
    <property type="project" value="TreeGrafter"/>
</dbReference>
<dbReference type="GO" id="GO:0005524">
    <property type="term" value="F:ATP binding"/>
    <property type="evidence" value="ECO:0007669"/>
    <property type="project" value="UniProtKB-KW"/>
</dbReference>
<dbReference type="Pfam" id="PF07724">
    <property type="entry name" value="AAA_2"/>
    <property type="match status" value="1"/>
</dbReference>
<reference evidence="4" key="1">
    <citation type="journal article" date="2014" name="Front. Microbiol.">
        <title>High frequency of phylogenetically diverse reductive dehalogenase-homologous genes in deep subseafloor sedimentary metagenomes.</title>
        <authorList>
            <person name="Kawai M."/>
            <person name="Futagami T."/>
            <person name="Toyoda A."/>
            <person name="Takaki Y."/>
            <person name="Nishi S."/>
            <person name="Hori S."/>
            <person name="Arai W."/>
            <person name="Tsubouchi T."/>
            <person name="Morono Y."/>
            <person name="Uchiyama I."/>
            <person name="Ito T."/>
            <person name="Fujiyama A."/>
            <person name="Inagaki F."/>
            <person name="Takami H."/>
        </authorList>
    </citation>
    <scope>NUCLEOTIDE SEQUENCE</scope>
    <source>
        <strain evidence="4">Expedition CK06-06</strain>
    </source>
</reference>
<dbReference type="GO" id="GO:0005737">
    <property type="term" value="C:cytoplasm"/>
    <property type="evidence" value="ECO:0007669"/>
    <property type="project" value="TreeGrafter"/>
</dbReference>